<feature type="non-terminal residue" evidence="3">
    <location>
        <position position="1"/>
    </location>
</feature>
<dbReference type="EMBL" id="UINC01062052">
    <property type="protein sequence ID" value="SVB88282.1"/>
    <property type="molecule type" value="Genomic_DNA"/>
</dbReference>
<dbReference type="GO" id="GO:0003796">
    <property type="term" value="F:lysozyme activity"/>
    <property type="evidence" value="ECO:0007669"/>
    <property type="project" value="InterPro"/>
</dbReference>
<dbReference type="InterPro" id="IPR023347">
    <property type="entry name" value="Lysozyme_dom_sf"/>
</dbReference>
<dbReference type="AlphaFoldDB" id="A0A382HMF8"/>
<gene>
    <name evidence="3" type="ORF">METZ01_LOCUS241136</name>
</gene>
<accession>A0A382HMF8</accession>
<name>A0A382HMF8_9ZZZZ</name>
<dbReference type="GO" id="GO:0042742">
    <property type="term" value="P:defense response to bacterium"/>
    <property type="evidence" value="ECO:0007669"/>
    <property type="project" value="UniProtKB-KW"/>
</dbReference>
<sequence length="285" mass="30563">MAKQKSRFPSYGLVRGPSHAQGGVAGVVAGKQPVELEGGEWVVPKEVVPDYLPQLVQMTNEGRAMQGMDNGNSAIDALIASASMQNGITEPQSPMYKRGGHMCKKCNKYQEGGLAQECVGGECVVPTIDNQSGLFSMPWKGQDIQIDLMSGMGDREASQYLASDKAGEYFMMPSSDIPADSLKAWYSQMEGLPMPSIPQQQGGPIYSYQGGGGVPEDFLASLKDKEGSLNLIYKDSLGKPTGGIGHLMTDSELKDYGVAKYIDHATIYGPRKVAVDAKGDIIQLD</sequence>
<evidence type="ECO:0000256" key="1">
    <source>
        <dbReference type="ARBA" id="ARBA00022529"/>
    </source>
</evidence>
<organism evidence="3">
    <name type="scientific">marine metagenome</name>
    <dbReference type="NCBI Taxonomy" id="408172"/>
    <lineage>
        <taxon>unclassified sequences</taxon>
        <taxon>metagenomes</taxon>
        <taxon>ecological metagenomes</taxon>
    </lineage>
</organism>
<keyword evidence="1" id="KW-0929">Antimicrobial</keyword>
<evidence type="ECO:0000256" key="2">
    <source>
        <dbReference type="ARBA" id="ARBA00022638"/>
    </source>
</evidence>
<reference evidence="3" key="1">
    <citation type="submission" date="2018-05" db="EMBL/GenBank/DDBJ databases">
        <authorList>
            <person name="Lanie J.A."/>
            <person name="Ng W.-L."/>
            <person name="Kazmierczak K.M."/>
            <person name="Andrzejewski T.M."/>
            <person name="Davidsen T.M."/>
            <person name="Wayne K.J."/>
            <person name="Tettelin H."/>
            <person name="Glass J.I."/>
            <person name="Rusch D."/>
            <person name="Podicherti R."/>
            <person name="Tsui H.-C.T."/>
            <person name="Winkler M.E."/>
        </authorList>
    </citation>
    <scope>NUCLEOTIDE SEQUENCE</scope>
</reference>
<feature type="non-terminal residue" evidence="3">
    <location>
        <position position="285"/>
    </location>
</feature>
<dbReference type="Gene3D" id="1.10.530.40">
    <property type="match status" value="1"/>
</dbReference>
<protein>
    <submittedName>
        <fullName evidence="3">Uncharacterized protein</fullName>
    </submittedName>
</protein>
<dbReference type="InterPro" id="IPR023346">
    <property type="entry name" value="Lysozyme-like_dom_sf"/>
</dbReference>
<dbReference type="GO" id="GO:0031640">
    <property type="term" value="P:killing of cells of another organism"/>
    <property type="evidence" value="ECO:0007669"/>
    <property type="project" value="UniProtKB-KW"/>
</dbReference>
<keyword evidence="2" id="KW-0081">Bacteriolytic enzyme</keyword>
<evidence type="ECO:0000313" key="3">
    <source>
        <dbReference type="EMBL" id="SVB88282.1"/>
    </source>
</evidence>
<dbReference type="SUPFAM" id="SSF53955">
    <property type="entry name" value="Lysozyme-like"/>
    <property type="match status" value="1"/>
</dbReference>
<proteinExistence type="predicted"/>